<dbReference type="Pfam" id="PF00755">
    <property type="entry name" value="Carn_acyltransf"/>
    <property type="match status" value="1"/>
</dbReference>
<dbReference type="EMBL" id="CAEY01000390">
    <property type="status" value="NOT_ANNOTATED_CDS"/>
    <property type="molecule type" value="Genomic_DNA"/>
</dbReference>
<keyword evidence="11" id="KW-1185">Reference proteome</keyword>
<name>T1KRF1_TETUR</name>
<dbReference type="AlphaFoldDB" id="T1KRF1"/>
<feature type="active site" description="Proton acceptor" evidence="7">
    <location>
        <position position="331"/>
    </location>
</feature>
<reference evidence="11" key="1">
    <citation type="submission" date="2011-08" db="EMBL/GenBank/DDBJ databases">
        <authorList>
            <person name="Rombauts S."/>
        </authorList>
    </citation>
    <scope>NUCLEOTIDE SEQUENCE</scope>
    <source>
        <strain evidence="11">London</strain>
    </source>
</reference>
<dbReference type="GO" id="GO:0008292">
    <property type="term" value="P:acetylcholine biosynthetic process"/>
    <property type="evidence" value="ECO:0007669"/>
    <property type="project" value="TreeGrafter"/>
</dbReference>
<reference evidence="10" key="2">
    <citation type="submission" date="2015-06" db="UniProtKB">
        <authorList>
            <consortium name="EnsemblMetazoa"/>
        </authorList>
    </citation>
    <scope>IDENTIFICATION</scope>
</reference>
<evidence type="ECO:0000256" key="7">
    <source>
        <dbReference type="PIRSR" id="PIRSR600542-1"/>
    </source>
</evidence>
<dbReference type="STRING" id="32264.T1KRF1"/>
<evidence type="ECO:0000256" key="5">
    <source>
        <dbReference type="ARBA" id="ARBA00039091"/>
    </source>
</evidence>
<dbReference type="GO" id="GO:0004102">
    <property type="term" value="F:choline O-acetyltransferase activity"/>
    <property type="evidence" value="ECO:0007669"/>
    <property type="project" value="UniProtKB-EC"/>
</dbReference>
<protein>
    <recommendedName>
        <fullName evidence="6">Choline O-acetyltransferase</fullName>
        <ecNumber evidence="5">2.3.1.6</ecNumber>
    </recommendedName>
</protein>
<evidence type="ECO:0000256" key="4">
    <source>
        <dbReference type="ARBA" id="ARBA00023315"/>
    </source>
</evidence>
<feature type="domain" description="Choline/carnitine acyltransferase" evidence="9">
    <location>
        <begin position="13"/>
        <end position="642"/>
    </location>
</feature>
<dbReference type="PANTHER" id="PTHR22589">
    <property type="entry name" value="CARNITINE O-ACYLTRANSFERASE"/>
    <property type="match status" value="1"/>
</dbReference>
<proteinExistence type="inferred from homology"/>
<evidence type="ECO:0000313" key="11">
    <source>
        <dbReference type="Proteomes" id="UP000015104"/>
    </source>
</evidence>
<dbReference type="PANTHER" id="PTHR22589:SF14">
    <property type="entry name" value="CHOLINE O-ACETYLTRANSFERASE"/>
    <property type="match status" value="1"/>
</dbReference>
<comment type="similarity">
    <text evidence="1 8">Belongs to the carnitine/choline acetyltransferase family.</text>
</comment>
<dbReference type="SUPFAM" id="SSF52777">
    <property type="entry name" value="CoA-dependent acyltransferases"/>
    <property type="match status" value="2"/>
</dbReference>
<dbReference type="InterPro" id="IPR023213">
    <property type="entry name" value="CAT-like_dom_sf"/>
</dbReference>
<dbReference type="Gene3D" id="3.30.559.70">
    <property type="entry name" value="Choline/Carnitine o-acyltransferase, domain 2"/>
    <property type="match status" value="1"/>
</dbReference>
<evidence type="ECO:0000313" key="10">
    <source>
        <dbReference type="EnsemblMetazoa" id="tetur18g03310.1"/>
    </source>
</evidence>
<organism evidence="10 11">
    <name type="scientific">Tetranychus urticae</name>
    <name type="common">Two-spotted spider mite</name>
    <dbReference type="NCBI Taxonomy" id="32264"/>
    <lineage>
        <taxon>Eukaryota</taxon>
        <taxon>Metazoa</taxon>
        <taxon>Ecdysozoa</taxon>
        <taxon>Arthropoda</taxon>
        <taxon>Chelicerata</taxon>
        <taxon>Arachnida</taxon>
        <taxon>Acari</taxon>
        <taxon>Acariformes</taxon>
        <taxon>Trombidiformes</taxon>
        <taxon>Prostigmata</taxon>
        <taxon>Eleutherengona</taxon>
        <taxon>Raphignathae</taxon>
        <taxon>Tetranychoidea</taxon>
        <taxon>Tetranychidae</taxon>
        <taxon>Tetranychus</taxon>
    </lineage>
</organism>
<sequence length="790" mass="89750">MEGQWEKNLPKIPVPNLKDTLDRYLAHLKVVIPSSQYEQTRKTVDNFESTGIADKLQKLLTELAEKSENWANQFWYDEMYLNNPLPLPVNSSPFCLFPKQNFRSTLDVLRYSARIVAFTLQFKEQIDKESLSQDYGTGLAKGQPLCMQTYRNFFGATRIPGKDKDHLIFNETTHENHIIVASRNQFYKVNLGKGYQVNEDHLVDQLKLILYSSKELESTSPLIGLLTCENRRTWATIRAHLIEKPKNKESIEALETCLFVLCLDDSVFGKSSSIASTRRDSVEMARMETSFMSSQLMHGGGTEFYSANRYYDKFLQIIVSRDGLAGIVFEHSASEGITLIRYADSLLDYLESNPITPLNDISRKESLKRTASNCKNSSAHLSSKDVQRLTWDVDCVVVSAIKEAAKRINKLIHDVDLVDLNFTIFGKKFIIDQSMSPDAFIQLSLQLTYYKVHRRLVSTYESASLRKYRLGRVDNIRSNTIEVLAWVRALCDEIPNLTVNIDSLENDADETDAYSDDNDHGRSNKKKRGKKELFFLEIAKTQKTIDGYGPDNHLYALQGLAKVHNFEIPLIFREKSYKEHLNFKLSTSQLVYRKLILVGYGAVTPEGYGCAYRLTDNTITFCITSFFSSPETGSNYFASSLEGSLLQMRELCLKLKAKATSKESTEVKQCNQSTDLDNTIKLKMNGDKSPIKADINDLNQETQLISKDEIKIDNEVKKCEIVNDCSHNNTINCTLAKSNNETSENGSIIGEPETETIEIKLEIVDNNHIEISSSDMKTNDSETDCKNKVQ</sequence>
<dbReference type="EnsemblMetazoa" id="tetur18g03310.1">
    <property type="protein sequence ID" value="tetur18g03310.1"/>
    <property type="gene ID" value="tetur18g03310"/>
</dbReference>
<dbReference type="EC" id="2.3.1.6" evidence="5"/>
<dbReference type="Gene3D" id="3.30.559.10">
    <property type="entry name" value="Chloramphenicol acetyltransferase-like domain"/>
    <property type="match status" value="1"/>
</dbReference>
<dbReference type="HOGENOM" id="CLU_013513_3_1_1"/>
<dbReference type="InterPro" id="IPR039551">
    <property type="entry name" value="Cho/carn_acyl_trans"/>
</dbReference>
<dbReference type="InterPro" id="IPR000542">
    <property type="entry name" value="Carn_acyl_trans"/>
</dbReference>
<evidence type="ECO:0000259" key="9">
    <source>
        <dbReference type="Pfam" id="PF00755"/>
    </source>
</evidence>
<dbReference type="eggNOG" id="KOG3717">
    <property type="taxonomic scope" value="Eukaryota"/>
</dbReference>
<evidence type="ECO:0000256" key="8">
    <source>
        <dbReference type="RuleBase" id="RU003801"/>
    </source>
</evidence>
<dbReference type="Proteomes" id="UP000015104">
    <property type="component" value="Unassembled WGS sequence"/>
</dbReference>
<keyword evidence="4 8" id="KW-0012">Acyltransferase</keyword>
<accession>T1KRF1</accession>
<keyword evidence="2 8" id="KW-0808">Transferase</keyword>
<dbReference type="InterPro" id="IPR042231">
    <property type="entry name" value="Cho/carn_acyl_trans_2"/>
</dbReference>
<keyword evidence="3" id="KW-0530">Neurotransmitter biosynthesis</keyword>
<evidence type="ECO:0000256" key="1">
    <source>
        <dbReference type="ARBA" id="ARBA00005232"/>
    </source>
</evidence>
<dbReference type="GO" id="GO:0007274">
    <property type="term" value="P:neuromuscular synaptic transmission"/>
    <property type="evidence" value="ECO:0007669"/>
    <property type="project" value="TreeGrafter"/>
</dbReference>
<dbReference type="PROSITE" id="PS00440">
    <property type="entry name" value="ACYLTRANSF_C_2"/>
    <property type="match status" value="1"/>
</dbReference>
<evidence type="ECO:0000256" key="6">
    <source>
        <dbReference type="ARBA" id="ARBA00040495"/>
    </source>
</evidence>
<evidence type="ECO:0000256" key="3">
    <source>
        <dbReference type="ARBA" id="ARBA00022979"/>
    </source>
</evidence>
<evidence type="ECO:0000256" key="2">
    <source>
        <dbReference type="ARBA" id="ARBA00022679"/>
    </source>
</evidence>
<dbReference type="GO" id="GO:0045202">
    <property type="term" value="C:synapse"/>
    <property type="evidence" value="ECO:0007669"/>
    <property type="project" value="GOC"/>
</dbReference>
<dbReference type="GO" id="GO:0043005">
    <property type="term" value="C:neuron projection"/>
    <property type="evidence" value="ECO:0007669"/>
    <property type="project" value="TreeGrafter"/>
</dbReference>
<dbReference type="GO" id="GO:0005737">
    <property type="term" value="C:cytoplasm"/>
    <property type="evidence" value="ECO:0007669"/>
    <property type="project" value="TreeGrafter"/>
</dbReference>